<accession>A0A124GA27</accession>
<evidence type="ECO:0000313" key="2">
    <source>
        <dbReference type="Proteomes" id="UP000053244"/>
    </source>
</evidence>
<gene>
    <name evidence="1" type="ORF">ADL15_23615</name>
</gene>
<dbReference type="AlphaFoldDB" id="A0A124GA27"/>
<comment type="caution">
    <text evidence="1">The sequence shown here is derived from an EMBL/GenBank/DDBJ whole genome shotgun (WGS) entry which is preliminary data.</text>
</comment>
<evidence type="ECO:0000313" key="1">
    <source>
        <dbReference type="EMBL" id="KUL30941.1"/>
    </source>
</evidence>
<dbReference type="Proteomes" id="UP000053244">
    <property type="component" value="Unassembled WGS sequence"/>
</dbReference>
<dbReference type="RefSeq" id="WP_067695154.1">
    <property type="nucleotide sequence ID" value="NZ_LLZH01000234.1"/>
</dbReference>
<dbReference type="OrthoDB" id="3391343at2"/>
<keyword evidence="2" id="KW-1185">Reference proteome</keyword>
<reference evidence="1 2" key="1">
    <citation type="submission" date="2015-10" db="EMBL/GenBank/DDBJ databases">
        <authorList>
            <person name="Gilbert D.G."/>
        </authorList>
    </citation>
    <scope>NUCLEOTIDE SEQUENCE [LARGE SCALE GENOMIC DNA]</scope>
    <source>
        <strain evidence="1 2">NRRL B-16712</strain>
    </source>
</reference>
<organism evidence="1 2">
    <name type="scientific">Actinoplanes awajinensis subsp. mycoplanecinus</name>
    <dbReference type="NCBI Taxonomy" id="135947"/>
    <lineage>
        <taxon>Bacteria</taxon>
        <taxon>Bacillati</taxon>
        <taxon>Actinomycetota</taxon>
        <taxon>Actinomycetes</taxon>
        <taxon>Micromonosporales</taxon>
        <taxon>Micromonosporaceae</taxon>
        <taxon>Actinoplanes</taxon>
    </lineage>
</organism>
<dbReference type="EMBL" id="LLZH01000234">
    <property type="protein sequence ID" value="KUL30941.1"/>
    <property type="molecule type" value="Genomic_DNA"/>
</dbReference>
<proteinExistence type="predicted"/>
<protein>
    <submittedName>
        <fullName evidence="1">Uncharacterized protein</fullName>
    </submittedName>
</protein>
<name>A0A124GA27_9ACTN</name>
<sequence length="206" mass="21931">MSTFMGAAWIELRSAADATTVLDALRDGAGRFPLDAWVVSTPDGCRIELLADGVGYEQLARSVADAMLQPGAVRRALVALDHDEYGAEHLALGLVDGRPHRVHHVYIHPRDDETGEPFDEGEPTSTDIPALGGLEPGAVLVEGAAARASLARLFEIPVERVEAAAVEAESAHEELGIIGGPFTTWLTALNLPWIGESGDPRISLRP</sequence>